<evidence type="ECO:0000313" key="4">
    <source>
        <dbReference type="EMBL" id="CAL5139266.1"/>
    </source>
</evidence>
<dbReference type="GO" id="GO:0035371">
    <property type="term" value="C:microtubule plus-end"/>
    <property type="evidence" value="ECO:0007669"/>
    <property type="project" value="TreeGrafter"/>
</dbReference>
<dbReference type="AlphaFoldDB" id="A0AAV2TQW4"/>
<proteinExistence type="inferred from homology"/>
<feature type="region of interest" description="Disordered" evidence="3">
    <location>
        <begin position="204"/>
        <end position="237"/>
    </location>
</feature>
<evidence type="ECO:0000313" key="5">
    <source>
        <dbReference type="Proteomes" id="UP001497525"/>
    </source>
</evidence>
<dbReference type="GO" id="GO:0007020">
    <property type="term" value="P:microtubule nucleation"/>
    <property type="evidence" value="ECO:0007669"/>
    <property type="project" value="TreeGrafter"/>
</dbReference>
<dbReference type="PANTHER" id="PTHR22406:SF7">
    <property type="entry name" value="NASCENT POLYPEPTIDE-ASSOCIATED COMPLEX SUBUNIT ALPHA, MUSCLE-SPECIFIC FORM"/>
    <property type="match status" value="1"/>
</dbReference>
<comment type="caution">
    <text evidence="4">The sequence shown here is derived from an EMBL/GenBank/DDBJ whole genome shotgun (WGS) entry which is preliminary data.</text>
</comment>
<gene>
    <name evidence="4" type="ORF">CDAUBV1_LOCUS14297</name>
</gene>
<evidence type="ECO:0000256" key="1">
    <source>
        <dbReference type="ARBA" id="ARBA00006652"/>
    </source>
</evidence>
<dbReference type="PANTHER" id="PTHR22406">
    <property type="entry name" value="NASCENT POLYPEPTIDE-ASSOCIATED COMPLEX SUBUNIT ALPHA, MUSCLE-SPECIFIC FORM"/>
    <property type="match status" value="1"/>
</dbReference>
<feature type="compositionally biased region" description="Polar residues" evidence="3">
    <location>
        <begin position="218"/>
        <end position="237"/>
    </location>
</feature>
<feature type="region of interest" description="Disordered" evidence="3">
    <location>
        <begin position="470"/>
        <end position="504"/>
    </location>
</feature>
<dbReference type="InterPro" id="IPR026179">
    <property type="entry name" value="Slain"/>
</dbReference>
<keyword evidence="2" id="KW-0175">Coiled coil</keyword>
<sequence>MALTSETMNPMMKVQRYLESNSLGIGPPGNSNFANRYPQPDQQHCVKQAGLVHPATHEQDLGHRIGKNEVSHLPNTENEIPIEECWLYKPPRRTTNNAPIQSVKKWIRDVFDAPDSPFRQTRRDLLIRLEAILASGGPIAAYKFGGSVPTLNFLPSGHYVEQAQHVTENLPEFNGRVGFPSVGSSDSLSTNLQPLERTHSLRFDSMGQMKRPKYSLPPQKSTAQRLSNGPSGSTSYLSQSLGVQSMQTLTQMAKSGSFDELERTASKGDVQEIARLQEDTLKADVAAIVAAAAGRRGSQNSLASLGHRTPDGSLSHLPSAPESPHSSNPQLASQGYSLSTVGRAPTFESLSTAGLPSTPVVSDVPCVMRPPAQNPSPQGPLRFPSQSGNPPVCTVDPGQTFTGNSGMFVHSGPKYQYSTLTQKPFVPSGLSQSRGELNSTTGFPQNSQPPPIIPPFGETRNQFGFRSIRKTSNQIGASKPPPMPGVSVRRPMTQNSTTVPDGNL</sequence>
<feature type="region of interest" description="Disordered" evidence="3">
    <location>
        <begin position="430"/>
        <end position="450"/>
    </location>
</feature>
<feature type="region of interest" description="Disordered" evidence="3">
    <location>
        <begin position="296"/>
        <end position="334"/>
    </location>
</feature>
<feature type="compositionally biased region" description="Polar residues" evidence="3">
    <location>
        <begin position="324"/>
        <end position="334"/>
    </location>
</feature>
<organism evidence="4 5">
    <name type="scientific">Calicophoron daubneyi</name>
    <name type="common">Rumen fluke</name>
    <name type="synonym">Paramphistomum daubneyi</name>
    <dbReference type="NCBI Taxonomy" id="300641"/>
    <lineage>
        <taxon>Eukaryota</taxon>
        <taxon>Metazoa</taxon>
        <taxon>Spiralia</taxon>
        <taxon>Lophotrochozoa</taxon>
        <taxon>Platyhelminthes</taxon>
        <taxon>Trematoda</taxon>
        <taxon>Digenea</taxon>
        <taxon>Plagiorchiida</taxon>
        <taxon>Pronocephalata</taxon>
        <taxon>Paramphistomoidea</taxon>
        <taxon>Paramphistomidae</taxon>
        <taxon>Calicophoron</taxon>
    </lineage>
</organism>
<accession>A0AAV2TQW4</accession>
<evidence type="ECO:0000256" key="2">
    <source>
        <dbReference type="ARBA" id="ARBA00023054"/>
    </source>
</evidence>
<protein>
    <submittedName>
        <fullName evidence="4">Uncharacterized protein</fullName>
    </submittedName>
</protein>
<evidence type="ECO:0000256" key="3">
    <source>
        <dbReference type="SAM" id="MobiDB-lite"/>
    </source>
</evidence>
<reference evidence="4" key="1">
    <citation type="submission" date="2024-06" db="EMBL/GenBank/DDBJ databases">
        <authorList>
            <person name="Liu X."/>
            <person name="Lenzi L."/>
            <person name="Haldenby T S."/>
            <person name="Uol C."/>
        </authorList>
    </citation>
    <scope>NUCLEOTIDE SEQUENCE</scope>
</reference>
<comment type="similarity">
    <text evidence="1">Belongs to the SLAIN motif-containing family.</text>
</comment>
<feature type="compositionally biased region" description="Polar residues" evidence="3">
    <location>
        <begin position="430"/>
        <end position="446"/>
    </location>
</feature>
<dbReference type="GO" id="GO:0031122">
    <property type="term" value="P:cytoplasmic microtubule organization"/>
    <property type="evidence" value="ECO:0007669"/>
    <property type="project" value="TreeGrafter"/>
</dbReference>
<dbReference type="GO" id="GO:0031116">
    <property type="term" value="P:positive regulation of microtubule polymerization"/>
    <property type="evidence" value="ECO:0007669"/>
    <property type="project" value="TreeGrafter"/>
</dbReference>
<dbReference type="Proteomes" id="UP001497525">
    <property type="component" value="Unassembled WGS sequence"/>
</dbReference>
<dbReference type="EMBL" id="CAXLJL010000600">
    <property type="protein sequence ID" value="CAL5139266.1"/>
    <property type="molecule type" value="Genomic_DNA"/>
</dbReference>
<feature type="region of interest" description="Disordered" evidence="3">
    <location>
        <begin position="366"/>
        <end position="399"/>
    </location>
</feature>
<feature type="compositionally biased region" description="Polar residues" evidence="3">
    <location>
        <begin position="492"/>
        <end position="504"/>
    </location>
</feature>
<name>A0AAV2TQW4_CALDB</name>